<dbReference type="InterPro" id="IPR023214">
    <property type="entry name" value="HAD_sf"/>
</dbReference>
<dbReference type="GO" id="GO:0005992">
    <property type="term" value="P:trehalose biosynthetic process"/>
    <property type="evidence" value="ECO:0007669"/>
    <property type="project" value="InterPro"/>
</dbReference>
<feature type="compositionally biased region" description="Basic and acidic residues" evidence="7">
    <location>
        <begin position="972"/>
        <end position="990"/>
    </location>
</feature>
<dbReference type="NCBIfam" id="TIGR01484">
    <property type="entry name" value="HAD-SF-IIB"/>
    <property type="match status" value="1"/>
</dbReference>
<dbReference type="PANTHER" id="PTHR10788">
    <property type="entry name" value="TREHALOSE-6-PHOSPHATE SYNTHASE"/>
    <property type="match status" value="1"/>
</dbReference>
<evidence type="ECO:0000256" key="7">
    <source>
        <dbReference type="SAM" id="MobiDB-lite"/>
    </source>
</evidence>
<dbReference type="EC" id="2.4.1.15" evidence="3"/>
<dbReference type="GO" id="GO:0005829">
    <property type="term" value="C:cytosol"/>
    <property type="evidence" value="ECO:0007669"/>
    <property type="project" value="TreeGrafter"/>
</dbReference>
<dbReference type="GO" id="GO:0003825">
    <property type="term" value="F:alpha,alpha-trehalose-phosphate synthase (UDP-forming) activity"/>
    <property type="evidence" value="ECO:0007669"/>
    <property type="project" value="UniProtKB-EC"/>
</dbReference>
<comment type="catalytic activity">
    <reaction evidence="6">
        <text>D-glucose 6-phosphate + UDP-alpha-D-glucose = alpha,alpha-trehalose 6-phosphate + UDP + H(+)</text>
        <dbReference type="Rhea" id="RHEA:18889"/>
        <dbReference type="ChEBI" id="CHEBI:15378"/>
        <dbReference type="ChEBI" id="CHEBI:58223"/>
        <dbReference type="ChEBI" id="CHEBI:58429"/>
        <dbReference type="ChEBI" id="CHEBI:58885"/>
        <dbReference type="ChEBI" id="CHEBI:61548"/>
        <dbReference type="EC" id="2.4.1.15"/>
    </reaction>
</comment>
<dbReference type="NCBIfam" id="TIGR02400">
    <property type="entry name" value="trehalose_OtsA"/>
    <property type="match status" value="1"/>
</dbReference>
<protein>
    <recommendedName>
        <fullName evidence="3">alpha,alpha-trehalose-phosphate synthase (UDP-forming)</fullName>
        <ecNumber evidence="3">2.4.1.15</ecNumber>
    </recommendedName>
</protein>
<comment type="similarity">
    <text evidence="2">In the C-terminal section; belongs to the trehalose phosphatase family.</text>
</comment>
<keyword evidence="5" id="KW-0808">Transferase</keyword>
<dbReference type="Proteomes" id="UP000355283">
    <property type="component" value="Unassembled WGS sequence"/>
</dbReference>
<evidence type="ECO:0000256" key="2">
    <source>
        <dbReference type="ARBA" id="ARBA00006330"/>
    </source>
</evidence>
<feature type="region of interest" description="Disordered" evidence="7">
    <location>
        <begin position="877"/>
        <end position="1002"/>
    </location>
</feature>
<dbReference type="CDD" id="cd03788">
    <property type="entry name" value="GT20_TPS"/>
    <property type="match status" value="1"/>
</dbReference>
<evidence type="ECO:0000313" key="9">
    <source>
        <dbReference type="Proteomes" id="UP000355283"/>
    </source>
</evidence>
<dbReference type="Gene3D" id="3.30.70.1020">
    <property type="entry name" value="Trehalose-6-phosphate phosphatase related protein, domain 2"/>
    <property type="match status" value="1"/>
</dbReference>
<dbReference type="AlphaFoldDB" id="A0A4D9CW10"/>
<keyword evidence="9" id="KW-1185">Reference proteome</keyword>
<gene>
    <name evidence="8" type="ORF">NSK_006407</name>
</gene>
<dbReference type="FunFam" id="3.40.50.2000:FF:000010">
    <property type="entry name" value="Alpha,alpha-trehalose-phosphate synthase"/>
    <property type="match status" value="1"/>
</dbReference>
<dbReference type="InterPro" id="IPR036412">
    <property type="entry name" value="HAD-like_sf"/>
</dbReference>
<evidence type="ECO:0000256" key="5">
    <source>
        <dbReference type="ARBA" id="ARBA00022679"/>
    </source>
</evidence>
<reference evidence="8 9" key="1">
    <citation type="submission" date="2019-01" db="EMBL/GenBank/DDBJ databases">
        <title>Nuclear Genome Assembly of the Microalgal Biofuel strain Nannochloropsis salina CCMP1776.</title>
        <authorList>
            <person name="Hovde B."/>
        </authorList>
    </citation>
    <scope>NUCLEOTIDE SEQUENCE [LARGE SCALE GENOMIC DNA]</scope>
    <source>
        <strain evidence="8 9">CCMP1776</strain>
    </source>
</reference>
<proteinExistence type="inferred from homology"/>
<keyword evidence="4" id="KW-0328">Glycosyltransferase</keyword>
<comment type="similarity">
    <text evidence="1">In the N-terminal section; belongs to the glycosyltransferase 20 family.</text>
</comment>
<dbReference type="OrthoDB" id="755951at2759"/>
<evidence type="ECO:0000256" key="1">
    <source>
        <dbReference type="ARBA" id="ARBA00005409"/>
    </source>
</evidence>
<feature type="compositionally biased region" description="Basic and acidic residues" evidence="7">
    <location>
        <begin position="122"/>
        <end position="131"/>
    </location>
</feature>
<organism evidence="8 9">
    <name type="scientific">Nannochloropsis salina CCMP1776</name>
    <dbReference type="NCBI Taxonomy" id="1027361"/>
    <lineage>
        <taxon>Eukaryota</taxon>
        <taxon>Sar</taxon>
        <taxon>Stramenopiles</taxon>
        <taxon>Ochrophyta</taxon>
        <taxon>Eustigmatophyceae</taxon>
        <taxon>Eustigmatales</taxon>
        <taxon>Monodopsidaceae</taxon>
        <taxon>Microchloropsis</taxon>
        <taxon>Microchloropsis salina</taxon>
    </lineage>
</organism>
<dbReference type="NCBIfam" id="NF011071">
    <property type="entry name" value="PRK14501.1"/>
    <property type="match status" value="1"/>
</dbReference>
<accession>A0A4D9CW10</accession>
<sequence length="1093" mass="121304">MASSDPVPADDVMKEAAALQEEVALPPELVVDSDLEVAEAAAAAADEVLRGGGEGGGGATGGASLISGASPRSLGAEELLKAVADEAQVTKRGKTPNEVMSLQEQAILANIQELQRQLWKVKSEQEKRDTGEENGAAGEASESMAKHRVIIVANRLPVSGGRDEKTGEWDFRMSSGGLVTALKGSREELNAVWIGWLGQEIPEEDREQVREKLLREYNAVPVFLSDELVNKYYNGFSNDVLWPLFHYMPLPIYQSEAGSDKRFDTVLWDAYKEANVLFADAVAAIWVESDYIWVHDYHLMWLPLELRQRFKHANIGWFLHTPFPSSEIYRILPVRKPLLEALLASDLLGFHTYDYARHFLSACARVLEVDTTPRGLEYASHFMSLGVFPIGIDPEHIAHILQRPAVHARIAELTETFAGRKVLLGVDRLDYIKGMPHKLLALELFLTRHPEWRGKVTLIQVGVPSRTEVPEYQRLSERVNELVGRINGTFGNLEYAPVHYINQSITQEELVAIYNMADVCLVTSLRDGMNLVSYEFVAAQREMPGVHQKDGPGVLVLSEFAGSAQSLSGAIRINPWNTEEVCHAIQQALTLSRAEREIRQHKLSRYVSVNTASSWAKSFVAELRTVCANKPNLSKLPRLPFDLARSAYERARNRLIVADYDGTLTQLQSVPQLATPSPYITNLLDSLSKDPRNTVVIVSGREKRFMDTWLGKLKMALAAEYGFYYRMPEEEEWQTMAPEVDTSWRDIVQPILEYFTERTPGTYIEKKESSLTWHYRDADPNFGSWQAKDMQIQLEDVLSNLPLEIIQGNRMVEVRHQGASKGMVVESVLRYMADPSRGAKNSDTPLDFVFCVGDDRTDEDMFQVLKILRGEAARFTAPSSVGGSHPLSHGGLTPFSSHVGPDLIPLDSIPGGGQPELRPAIATPRSVSTPTAGDGPGRESASNSAFTESRPNPSGMEPSQDAQQKPPVIGEPCRRQEDSHAEKKGGREMCEGGLESGDLASPSLAPHMDHLTLEDEAVTENALMLSSRPCTPKGGVSTGIGRDMPLMARDAKVFTVHVGNTYSQAEYHVESLLDVRRLLRDFASISFRQTTRR</sequence>
<dbReference type="GO" id="GO:0004805">
    <property type="term" value="F:trehalose-phosphatase activity"/>
    <property type="evidence" value="ECO:0007669"/>
    <property type="project" value="TreeGrafter"/>
</dbReference>
<dbReference type="Pfam" id="PF00982">
    <property type="entry name" value="Glyco_transf_20"/>
    <property type="match status" value="1"/>
</dbReference>
<dbReference type="NCBIfam" id="TIGR00685">
    <property type="entry name" value="T6PP"/>
    <property type="match status" value="1"/>
</dbReference>
<feature type="region of interest" description="Disordered" evidence="7">
    <location>
        <begin position="122"/>
        <end position="142"/>
    </location>
</feature>
<dbReference type="CDD" id="cd01627">
    <property type="entry name" value="HAD_TPP"/>
    <property type="match status" value="1"/>
</dbReference>
<evidence type="ECO:0000256" key="3">
    <source>
        <dbReference type="ARBA" id="ARBA00012538"/>
    </source>
</evidence>
<dbReference type="PANTHER" id="PTHR10788:SF106">
    <property type="entry name" value="BCDNA.GH08860"/>
    <property type="match status" value="1"/>
</dbReference>
<dbReference type="FunFam" id="3.30.70.1020:FF:000002">
    <property type="entry name" value="Trehalose-6-phosphate synthase 2"/>
    <property type="match status" value="1"/>
</dbReference>
<name>A0A4D9CW10_9STRA</name>
<feature type="compositionally biased region" description="Polar residues" evidence="7">
    <location>
        <begin position="940"/>
        <end position="952"/>
    </location>
</feature>
<dbReference type="SUPFAM" id="SSF56784">
    <property type="entry name" value="HAD-like"/>
    <property type="match status" value="1"/>
</dbReference>
<evidence type="ECO:0000256" key="4">
    <source>
        <dbReference type="ARBA" id="ARBA00022676"/>
    </source>
</evidence>
<evidence type="ECO:0000313" key="8">
    <source>
        <dbReference type="EMBL" id="TFJ82287.1"/>
    </source>
</evidence>
<dbReference type="InterPro" id="IPR003337">
    <property type="entry name" value="Trehalose_PPase"/>
</dbReference>
<dbReference type="InterPro" id="IPR006379">
    <property type="entry name" value="HAD-SF_hydro_IIB"/>
</dbReference>
<evidence type="ECO:0000256" key="6">
    <source>
        <dbReference type="ARBA" id="ARBA00048039"/>
    </source>
</evidence>
<comment type="caution">
    <text evidence="8">The sequence shown here is derived from an EMBL/GenBank/DDBJ whole genome shotgun (WGS) entry which is preliminary data.</text>
</comment>
<dbReference type="Pfam" id="PF02358">
    <property type="entry name" value="Trehalose_PPase"/>
    <property type="match status" value="1"/>
</dbReference>
<dbReference type="Gene3D" id="3.40.50.1000">
    <property type="entry name" value="HAD superfamily/HAD-like"/>
    <property type="match status" value="1"/>
</dbReference>
<dbReference type="InterPro" id="IPR012766">
    <property type="entry name" value="Trehalose_OtsA"/>
</dbReference>
<dbReference type="InterPro" id="IPR001830">
    <property type="entry name" value="Glyco_trans_20"/>
</dbReference>
<dbReference type="FunFam" id="3.40.50.1000:FF:000052">
    <property type="entry name" value="Alpha,alpha-trehalose-phosphate synthase [UDP-forming] 6"/>
    <property type="match status" value="1"/>
</dbReference>
<dbReference type="Gene3D" id="3.40.50.2000">
    <property type="entry name" value="Glycogen Phosphorylase B"/>
    <property type="match status" value="2"/>
</dbReference>
<dbReference type="SUPFAM" id="SSF53756">
    <property type="entry name" value="UDP-Glycosyltransferase/glycogen phosphorylase"/>
    <property type="match status" value="1"/>
</dbReference>
<dbReference type="EMBL" id="SDOX01000118">
    <property type="protein sequence ID" value="TFJ82287.1"/>
    <property type="molecule type" value="Genomic_DNA"/>
</dbReference>